<dbReference type="Gene3D" id="6.10.250.3150">
    <property type="match status" value="1"/>
</dbReference>
<feature type="domain" description="M23ase beta-sheet core" evidence="4">
    <location>
        <begin position="300"/>
        <end position="404"/>
    </location>
</feature>
<feature type="coiled-coil region" evidence="2">
    <location>
        <begin position="33"/>
        <end position="126"/>
    </location>
</feature>
<keyword evidence="2" id="KW-0175">Coiled coil</keyword>
<proteinExistence type="predicted"/>
<keyword evidence="7" id="KW-1185">Reference proteome</keyword>
<dbReference type="Pfam" id="PF01551">
    <property type="entry name" value="Peptidase_M23"/>
    <property type="match status" value="1"/>
</dbReference>
<dbReference type="AlphaFoldDB" id="A0A840QQ35"/>
<sequence>MKQKWGASAIAFVLGVLLVFQPWSEVSVSANTGSDLEDKIRSIQEEREEKQREAGKTEEEMEELHDEIAEVEAEMAEIDAEVAKTNQQIREKEGDIAETEDNVTSLEEEIVELEERIEERDDLLKDRVRSMYQNGGEVNYIEVLLGAQSFGDLLDRIAALTTIAQQDRNILDQHIADKQAVEEAKQQLEEELASLEEQLEDLETLKANLDKQRDEKDVLMDQLEEKEVELSNEIISLEEADEILQAQEEARKQELERWEEQQRQQQTQQTTETSSGGDGTLQRPATGAITSGHGPRWGSFHHGIDIGQGGRSNVPIVAAEAGTVIRSYYSASYGNAIFISHNVGGQELTTVYAHLQNREVSSGERVERGQRLGYMGNTGRSTGPHLHFEVHEGPWNLGKTNAVDPLRYIE</sequence>
<feature type="compositionally biased region" description="Low complexity" evidence="3">
    <location>
        <begin position="263"/>
        <end position="273"/>
    </location>
</feature>
<dbReference type="InterPro" id="IPR057309">
    <property type="entry name" value="PcsB_CC"/>
</dbReference>
<dbReference type="CDD" id="cd12797">
    <property type="entry name" value="M23_peptidase"/>
    <property type="match status" value="1"/>
</dbReference>
<accession>A0A840QQ35</accession>
<dbReference type="Pfam" id="PF24568">
    <property type="entry name" value="CC_PcsB"/>
    <property type="match status" value="1"/>
</dbReference>
<evidence type="ECO:0000256" key="3">
    <source>
        <dbReference type="SAM" id="MobiDB-lite"/>
    </source>
</evidence>
<evidence type="ECO:0000259" key="5">
    <source>
        <dbReference type="Pfam" id="PF24568"/>
    </source>
</evidence>
<dbReference type="InterPro" id="IPR016047">
    <property type="entry name" value="M23ase_b-sheet_dom"/>
</dbReference>
<dbReference type="InterPro" id="IPR011055">
    <property type="entry name" value="Dup_hybrid_motif"/>
</dbReference>
<evidence type="ECO:0000256" key="1">
    <source>
        <dbReference type="ARBA" id="ARBA00022729"/>
    </source>
</evidence>
<gene>
    <name evidence="6" type="ORF">HNQ41_001614</name>
</gene>
<dbReference type="PANTHER" id="PTHR21666:SF270">
    <property type="entry name" value="MUREIN HYDROLASE ACTIVATOR ENVC"/>
    <property type="match status" value="1"/>
</dbReference>
<protein>
    <submittedName>
        <fullName evidence="6">Peptidoglycan hydrolase CwlO-like protein</fullName>
    </submittedName>
</protein>
<feature type="domain" description="Peptidoglycan hydrolase PcsB coiled-coil" evidence="5">
    <location>
        <begin position="110"/>
        <end position="183"/>
    </location>
</feature>
<dbReference type="EMBL" id="JACHHB010000006">
    <property type="protein sequence ID" value="MBB5173427.1"/>
    <property type="molecule type" value="Genomic_DNA"/>
</dbReference>
<name>A0A840QQ35_9BACI</name>
<dbReference type="SUPFAM" id="SSF90257">
    <property type="entry name" value="Myosin rod fragments"/>
    <property type="match status" value="1"/>
</dbReference>
<dbReference type="PANTHER" id="PTHR21666">
    <property type="entry name" value="PEPTIDASE-RELATED"/>
    <property type="match status" value="1"/>
</dbReference>
<dbReference type="InterPro" id="IPR050570">
    <property type="entry name" value="Cell_wall_metabolism_enzyme"/>
</dbReference>
<feature type="region of interest" description="Disordered" evidence="3">
    <location>
        <begin position="251"/>
        <end position="304"/>
    </location>
</feature>
<evidence type="ECO:0000313" key="6">
    <source>
        <dbReference type="EMBL" id="MBB5173427.1"/>
    </source>
</evidence>
<evidence type="ECO:0000259" key="4">
    <source>
        <dbReference type="Pfam" id="PF01551"/>
    </source>
</evidence>
<evidence type="ECO:0000313" key="7">
    <source>
        <dbReference type="Proteomes" id="UP000551878"/>
    </source>
</evidence>
<dbReference type="RefSeq" id="WP_184663875.1">
    <property type="nucleotide sequence ID" value="NZ_JACHHB010000006.1"/>
</dbReference>
<dbReference type="SUPFAM" id="SSF51261">
    <property type="entry name" value="Duplicated hybrid motif"/>
    <property type="match status" value="1"/>
</dbReference>
<keyword evidence="6" id="KW-0378">Hydrolase</keyword>
<feature type="compositionally biased region" description="Basic and acidic residues" evidence="3">
    <location>
        <begin position="251"/>
        <end position="262"/>
    </location>
</feature>
<dbReference type="GO" id="GO:0004222">
    <property type="term" value="F:metalloendopeptidase activity"/>
    <property type="evidence" value="ECO:0007669"/>
    <property type="project" value="TreeGrafter"/>
</dbReference>
<evidence type="ECO:0000256" key="2">
    <source>
        <dbReference type="SAM" id="Coils"/>
    </source>
</evidence>
<reference evidence="6 7" key="1">
    <citation type="submission" date="2020-08" db="EMBL/GenBank/DDBJ databases">
        <title>Genomic Encyclopedia of Type Strains, Phase IV (KMG-IV): sequencing the most valuable type-strain genomes for metagenomic binning, comparative biology and taxonomic classification.</title>
        <authorList>
            <person name="Goeker M."/>
        </authorList>
    </citation>
    <scope>NUCLEOTIDE SEQUENCE [LARGE SCALE GENOMIC DNA]</scope>
    <source>
        <strain evidence="6 7">DSM 24696</strain>
    </source>
</reference>
<keyword evidence="1" id="KW-0732">Signal</keyword>
<dbReference type="Gene3D" id="2.70.70.10">
    <property type="entry name" value="Glucose Permease (Domain IIA)"/>
    <property type="match status" value="1"/>
</dbReference>
<comment type="caution">
    <text evidence="6">The sequence shown here is derived from an EMBL/GenBank/DDBJ whole genome shotgun (WGS) entry which is preliminary data.</text>
</comment>
<dbReference type="Proteomes" id="UP000551878">
    <property type="component" value="Unassembled WGS sequence"/>
</dbReference>
<organism evidence="6 7">
    <name type="scientific">Texcoconibacillus texcoconensis</name>
    <dbReference type="NCBI Taxonomy" id="1095777"/>
    <lineage>
        <taxon>Bacteria</taxon>
        <taxon>Bacillati</taxon>
        <taxon>Bacillota</taxon>
        <taxon>Bacilli</taxon>
        <taxon>Bacillales</taxon>
        <taxon>Bacillaceae</taxon>
        <taxon>Texcoconibacillus</taxon>
    </lineage>
</organism>